<evidence type="ECO:0000256" key="1">
    <source>
        <dbReference type="SAM" id="MobiDB-lite"/>
    </source>
</evidence>
<reference evidence="2" key="2">
    <citation type="journal article" date="2015" name="Data Brief">
        <title>Shoot transcriptome of the giant reed, Arundo donax.</title>
        <authorList>
            <person name="Barrero R.A."/>
            <person name="Guerrero F.D."/>
            <person name="Moolhuijzen P."/>
            <person name="Goolsby J.A."/>
            <person name="Tidwell J."/>
            <person name="Bellgard S.E."/>
            <person name="Bellgard M.I."/>
        </authorList>
    </citation>
    <scope>NUCLEOTIDE SEQUENCE</scope>
    <source>
        <tissue evidence="2">Shoot tissue taken approximately 20 cm above the soil surface</tissue>
    </source>
</reference>
<evidence type="ECO:0000313" key="2">
    <source>
        <dbReference type="EMBL" id="JAE20241.1"/>
    </source>
</evidence>
<name>A0A0A9GCG1_ARUDO</name>
<reference evidence="2" key="1">
    <citation type="submission" date="2014-09" db="EMBL/GenBank/DDBJ databases">
        <authorList>
            <person name="Magalhaes I.L.F."/>
            <person name="Oliveira U."/>
            <person name="Santos F.R."/>
            <person name="Vidigal T.H.D.A."/>
            <person name="Brescovit A.D."/>
            <person name="Santos A.J."/>
        </authorList>
    </citation>
    <scope>NUCLEOTIDE SEQUENCE</scope>
    <source>
        <tissue evidence="2">Shoot tissue taken approximately 20 cm above the soil surface</tissue>
    </source>
</reference>
<sequence>MAQRLCQSLQERVRATSGRRSKKQRRMLHLSFSSMKLIPLHPRERRPTVKWSVALFHSY</sequence>
<protein>
    <submittedName>
        <fullName evidence="2">Uncharacterized protein</fullName>
    </submittedName>
</protein>
<accession>A0A0A9GCG1</accession>
<dbReference type="EMBL" id="GBRH01177655">
    <property type="protein sequence ID" value="JAE20241.1"/>
    <property type="molecule type" value="Transcribed_RNA"/>
</dbReference>
<feature type="region of interest" description="Disordered" evidence="1">
    <location>
        <begin position="1"/>
        <end position="25"/>
    </location>
</feature>
<proteinExistence type="predicted"/>
<organism evidence="2">
    <name type="scientific">Arundo donax</name>
    <name type="common">Giant reed</name>
    <name type="synonym">Donax arundinaceus</name>
    <dbReference type="NCBI Taxonomy" id="35708"/>
    <lineage>
        <taxon>Eukaryota</taxon>
        <taxon>Viridiplantae</taxon>
        <taxon>Streptophyta</taxon>
        <taxon>Embryophyta</taxon>
        <taxon>Tracheophyta</taxon>
        <taxon>Spermatophyta</taxon>
        <taxon>Magnoliopsida</taxon>
        <taxon>Liliopsida</taxon>
        <taxon>Poales</taxon>
        <taxon>Poaceae</taxon>
        <taxon>PACMAD clade</taxon>
        <taxon>Arundinoideae</taxon>
        <taxon>Arundineae</taxon>
        <taxon>Arundo</taxon>
    </lineage>
</organism>
<dbReference type="AlphaFoldDB" id="A0A0A9GCG1"/>
<feature type="compositionally biased region" description="Polar residues" evidence="1">
    <location>
        <begin position="1"/>
        <end position="10"/>
    </location>
</feature>